<feature type="compositionally biased region" description="Polar residues" evidence="11">
    <location>
        <begin position="361"/>
        <end position="396"/>
    </location>
</feature>
<feature type="transmembrane region" description="Helical" evidence="10">
    <location>
        <begin position="177"/>
        <end position="197"/>
    </location>
</feature>
<evidence type="ECO:0000256" key="6">
    <source>
        <dbReference type="ARBA" id="ARBA00023139"/>
    </source>
</evidence>
<keyword evidence="3 10" id="KW-0812">Transmembrane</keyword>
<organism evidence="13">
    <name type="scientific">Absidia glauca</name>
    <name type="common">Pin mould</name>
    <dbReference type="NCBI Taxonomy" id="4829"/>
    <lineage>
        <taxon>Eukaryota</taxon>
        <taxon>Fungi</taxon>
        <taxon>Fungi incertae sedis</taxon>
        <taxon>Mucoromycota</taxon>
        <taxon>Mucoromycotina</taxon>
        <taxon>Mucoromycetes</taxon>
        <taxon>Mucorales</taxon>
        <taxon>Cunninghamellaceae</taxon>
        <taxon>Absidia</taxon>
    </lineage>
</organism>
<feature type="transmembrane region" description="Helical" evidence="10">
    <location>
        <begin position="12"/>
        <end position="34"/>
    </location>
</feature>
<evidence type="ECO:0000256" key="1">
    <source>
        <dbReference type="ARBA" id="ARBA00004141"/>
    </source>
</evidence>
<evidence type="ECO:0000256" key="2">
    <source>
        <dbReference type="ARBA" id="ARBA00022679"/>
    </source>
</evidence>
<gene>
    <name evidence="13" type="primary">ABSGL_05271.1 scaffold 6884</name>
</gene>
<dbReference type="OMA" id="VIWPFLG"/>
<reference evidence="13" key="1">
    <citation type="submission" date="2016-04" db="EMBL/GenBank/DDBJ databases">
        <authorList>
            <person name="Evans L.H."/>
            <person name="Alamgir A."/>
            <person name="Owens N."/>
            <person name="Weber N.D."/>
            <person name="Virtaneva K."/>
            <person name="Barbian K."/>
            <person name="Babar A."/>
            <person name="Rosenke K."/>
        </authorList>
    </citation>
    <scope>NUCLEOTIDE SEQUENCE [LARGE SCALE GENOMIC DNA]</scope>
    <source>
        <strain evidence="13">CBS 101.48</strain>
    </source>
</reference>
<evidence type="ECO:0000259" key="12">
    <source>
        <dbReference type="Pfam" id="PF01529"/>
    </source>
</evidence>
<evidence type="ECO:0000256" key="5">
    <source>
        <dbReference type="ARBA" id="ARBA00023136"/>
    </source>
</evidence>
<feature type="domain" description="Palmitoyltransferase DHHC" evidence="12">
    <location>
        <begin position="91"/>
        <end position="217"/>
    </location>
</feature>
<dbReference type="EC" id="2.3.1.225" evidence="10"/>
<comment type="subcellular location">
    <subcellularLocation>
        <location evidence="1">Membrane</location>
        <topology evidence="1">Multi-pass membrane protein</topology>
    </subcellularLocation>
</comment>
<keyword evidence="6" id="KW-0564">Palmitate</keyword>
<accession>A0A168N1K7</accession>
<dbReference type="EMBL" id="LT552933">
    <property type="protein sequence ID" value="SAL99626.1"/>
    <property type="molecule type" value="Genomic_DNA"/>
</dbReference>
<evidence type="ECO:0000256" key="8">
    <source>
        <dbReference type="ARBA" id="ARBA00023315"/>
    </source>
</evidence>
<dbReference type="PROSITE" id="PS50216">
    <property type="entry name" value="DHHC"/>
    <property type="match status" value="1"/>
</dbReference>
<evidence type="ECO:0000313" key="14">
    <source>
        <dbReference type="Proteomes" id="UP000078561"/>
    </source>
</evidence>
<dbReference type="AlphaFoldDB" id="A0A168N1K7"/>
<name>A0A168N1K7_ABSGL</name>
<comment type="similarity">
    <text evidence="10">Belongs to the DHHC palmitoyltransferase family.</text>
</comment>
<keyword evidence="14" id="KW-1185">Reference proteome</keyword>
<evidence type="ECO:0000313" key="13">
    <source>
        <dbReference type="EMBL" id="SAL99626.1"/>
    </source>
</evidence>
<dbReference type="PANTHER" id="PTHR12246">
    <property type="entry name" value="PALMITOYLTRANSFERASE ZDHHC16"/>
    <property type="match status" value="1"/>
</dbReference>
<dbReference type="STRING" id="4829.A0A168N1K7"/>
<comment type="catalytic activity">
    <reaction evidence="9 10">
        <text>L-cysteinyl-[protein] + hexadecanoyl-CoA = S-hexadecanoyl-L-cysteinyl-[protein] + CoA</text>
        <dbReference type="Rhea" id="RHEA:36683"/>
        <dbReference type="Rhea" id="RHEA-COMP:10131"/>
        <dbReference type="Rhea" id="RHEA-COMP:11032"/>
        <dbReference type="ChEBI" id="CHEBI:29950"/>
        <dbReference type="ChEBI" id="CHEBI:57287"/>
        <dbReference type="ChEBI" id="CHEBI:57379"/>
        <dbReference type="ChEBI" id="CHEBI:74151"/>
        <dbReference type="EC" id="2.3.1.225"/>
    </reaction>
</comment>
<keyword evidence="5 10" id="KW-0472">Membrane</keyword>
<proteinExistence type="inferred from homology"/>
<dbReference type="InterPro" id="IPR001594">
    <property type="entry name" value="Palmitoyltrfase_DHHC"/>
</dbReference>
<dbReference type="InterPro" id="IPR039859">
    <property type="entry name" value="PFA4/ZDH16/20/ERF2-like"/>
</dbReference>
<sequence length="410" mass="45761">MTLKTLKSQGIILFVILTIAFLAYSSQFCILWSFLGGATLHTALILIPFNIFVILIYINYALACLTDPGTVPANWIPQQQQHPFEVKRSTHAPRFCKTCNNYKPPRSHHCRSCGKCILKMDHHCPWINNCVGFANYCHFIRFLIYVEICAIYLLTLLGCRLTSIVQHTSNPASTTEWILLGLNLFLCVLVLIGVAILSGYHVYCITTNTTTIEGWEKGKSLTLKSMGTVHDVMYPYDQGVLNNIKAVLGQQPLLWLWPRQMEGSGFSFPVNITHMHCKGNPVAAIEENGYDKDNRSSMHSTWTARSADDTQYDDGNHSEDIGDCTLSMDGITPQIQSTYNQPIKQQPTLPPVPPIPMEHQYPSSTLQSKSSTNTLHTPTTPGSITTFASTASTLVDSKSRRQSTRSTSHT</sequence>
<dbReference type="GO" id="GO:0016020">
    <property type="term" value="C:membrane"/>
    <property type="evidence" value="ECO:0007669"/>
    <property type="project" value="UniProtKB-SubCell"/>
</dbReference>
<evidence type="ECO:0000256" key="10">
    <source>
        <dbReference type="RuleBase" id="RU079119"/>
    </source>
</evidence>
<keyword evidence="8 10" id="KW-0012">Acyltransferase</keyword>
<dbReference type="Proteomes" id="UP000078561">
    <property type="component" value="Unassembled WGS sequence"/>
</dbReference>
<evidence type="ECO:0000256" key="9">
    <source>
        <dbReference type="ARBA" id="ARBA00048048"/>
    </source>
</evidence>
<feature type="region of interest" description="Disordered" evidence="11">
    <location>
        <begin position="342"/>
        <end position="410"/>
    </location>
</feature>
<evidence type="ECO:0000256" key="11">
    <source>
        <dbReference type="SAM" id="MobiDB-lite"/>
    </source>
</evidence>
<keyword evidence="2 10" id="KW-0808">Transferase</keyword>
<dbReference type="GO" id="GO:0019706">
    <property type="term" value="F:protein-cysteine S-palmitoyltransferase activity"/>
    <property type="evidence" value="ECO:0007669"/>
    <property type="project" value="UniProtKB-EC"/>
</dbReference>
<keyword evidence="7" id="KW-0449">Lipoprotein</keyword>
<keyword evidence="4 10" id="KW-1133">Transmembrane helix</keyword>
<feature type="transmembrane region" description="Helical" evidence="10">
    <location>
        <begin position="142"/>
        <end position="165"/>
    </location>
</feature>
<dbReference type="InParanoid" id="A0A168N1K7"/>
<comment type="domain">
    <text evidence="10">The DHHC domain is required for palmitoyltransferase activity.</text>
</comment>
<dbReference type="OrthoDB" id="331948at2759"/>
<evidence type="ECO:0000256" key="3">
    <source>
        <dbReference type="ARBA" id="ARBA00022692"/>
    </source>
</evidence>
<dbReference type="Pfam" id="PF01529">
    <property type="entry name" value="DHHC"/>
    <property type="match status" value="1"/>
</dbReference>
<evidence type="ECO:0000256" key="4">
    <source>
        <dbReference type="ARBA" id="ARBA00022989"/>
    </source>
</evidence>
<evidence type="ECO:0000256" key="7">
    <source>
        <dbReference type="ARBA" id="ARBA00023288"/>
    </source>
</evidence>
<feature type="transmembrane region" description="Helical" evidence="10">
    <location>
        <begin position="40"/>
        <end position="60"/>
    </location>
</feature>
<protein>
    <recommendedName>
        <fullName evidence="10">Palmitoyltransferase</fullName>
        <ecNumber evidence="10">2.3.1.225</ecNumber>
    </recommendedName>
</protein>